<sequence>MASLLFKVGLGSVALLAVLFQVYLKEIIWLGFGIGKTLQPLSDFPYTCRTITDSRMEACEDMWLSESTRQLFLACSDPIARSHWMPSVADFNVTGRSQRDAMVVLDIDKPVENGFEMRVLKTPGYTGTAGDGLLDLAGFTGTESNVGTIELLVVNHRPSVDAETGQFLDNTSIGGNSTIELFETGPDASELKHIRTYASKHITTPNRVAAADGGSFFVANDHGPYKLGLKHHLSPIIGTGGVTYCDKDTGCRPVAGSLSFPNGLVNGQDGLLYVPSSMLGTITIYRIAPVTDKLEKVDEVSVGYGIDNLSIDQNGDMYIAVFPVGVEIFKAYKDPYNARPPSAALRMRKGEGGYVVEKIIEDAFGEVLPVATTVIHDAKTGRLFFSSVISPFISVCEPKN</sequence>
<dbReference type="OrthoDB" id="5307922at2759"/>
<evidence type="ECO:0000313" key="1">
    <source>
        <dbReference type="EMBL" id="KAH7127424.1"/>
    </source>
</evidence>
<dbReference type="InterPro" id="IPR051288">
    <property type="entry name" value="Serum_paraoxonase/arylesterase"/>
</dbReference>
<dbReference type="Proteomes" id="UP000738349">
    <property type="component" value="Unassembled WGS sequence"/>
</dbReference>
<dbReference type="EMBL" id="JAGMUV010000019">
    <property type="protein sequence ID" value="KAH7127424.1"/>
    <property type="molecule type" value="Genomic_DNA"/>
</dbReference>
<dbReference type="Gene3D" id="2.120.10.30">
    <property type="entry name" value="TolB, C-terminal domain"/>
    <property type="match status" value="1"/>
</dbReference>
<protein>
    <recommendedName>
        <fullName evidence="3">Calcium-dependent phosphotriesterase</fullName>
    </recommendedName>
</protein>
<organism evidence="1 2">
    <name type="scientific">Dactylonectria macrodidyma</name>
    <dbReference type="NCBI Taxonomy" id="307937"/>
    <lineage>
        <taxon>Eukaryota</taxon>
        <taxon>Fungi</taxon>
        <taxon>Dikarya</taxon>
        <taxon>Ascomycota</taxon>
        <taxon>Pezizomycotina</taxon>
        <taxon>Sordariomycetes</taxon>
        <taxon>Hypocreomycetidae</taxon>
        <taxon>Hypocreales</taxon>
        <taxon>Nectriaceae</taxon>
        <taxon>Dactylonectria</taxon>
    </lineage>
</organism>
<keyword evidence="2" id="KW-1185">Reference proteome</keyword>
<proteinExistence type="predicted"/>
<accession>A0A9P9DYM2</accession>
<dbReference type="PANTHER" id="PTHR11799">
    <property type="entry name" value="PARAOXONASE"/>
    <property type="match status" value="1"/>
</dbReference>
<dbReference type="SUPFAM" id="SSF63829">
    <property type="entry name" value="Calcium-dependent phosphotriesterase"/>
    <property type="match status" value="1"/>
</dbReference>
<evidence type="ECO:0008006" key="3">
    <source>
        <dbReference type="Google" id="ProtNLM"/>
    </source>
</evidence>
<reference evidence="1" key="1">
    <citation type="journal article" date="2021" name="Nat. Commun.">
        <title>Genetic determinants of endophytism in the Arabidopsis root mycobiome.</title>
        <authorList>
            <person name="Mesny F."/>
            <person name="Miyauchi S."/>
            <person name="Thiergart T."/>
            <person name="Pickel B."/>
            <person name="Atanasova L."/>
            <person name="Karlsson M."/>
            <person name="Huettel B."/>
            <person name="Barry K.W."/>
            <person name="Haridas S."/>
            <person name="Chen C."/>
            <person name="Bauer D."/>
            <person name="Andreopoulos W."/>
            <person name="Pangilinan J."/>
            <person name="LaButti K."/>
            <person name="Riley R."/>
            <person name="Lipzen A."/>
            <person name="Clum A."/>
            <person name="Drula E."/>
            <person name="Henrissat B."/>
            <person name="Kohler A."/>
            <person name="Grigoriev I.V."/>
            <person name="Martin F.M."/>
            <person name="Hacquard S."/>
        </authorList>
    </citation>
    <scope>NUCLEOTIDE SEQUENCE</scope>
    <source>
        <strain evidence="1">MPI-CAGE-AT-0147</strain>
    </source>
</reference>
<gene>
    <name evidence="1" type="ORF">EDB81DRAFT_809202</name>
</gene>
<dbReference type="AlphaFoldDB" id="A0A9P9DYM2"/>
<dbReference type="PANTHER" id="PTHR11799:SF20">
    <property type="entry name" value="SMP-30_GLUCONOLACTONASE_LRE-LIKE REGION DOMAIN-CONTAINING PROTEIN"/>
    <property type="match status" value="1"/>
</dbReference>
<comment type="caution">
    <text evidence="1">The sequence shown here is derived from an EMBL/GenBank/DDBJ whole genome shotgun (WGS) entry which is preliminary data.</text>
</comment>
<name>A0A9P9DYM2_9HYPO</name>
<dbReference type="InterPro" id="IPR011042">
    <property type="entry name" value="6-blade_b-propeller_TolB-like"/>
</dbReference>
<evidence type="ECO:0000313" key="2">
    <source>
        <dbReference type="Proteomes" id="UP000738349"/>
    </source>
</evidence>